<dbReference type="EMBL" id="AP021858">
    <property type="protein sequence ID" value="BBO23944.1"/>
    <property type="molecule type" value="Genomic_DNA"/>
</dbReference>
<gene>
    <name evidence="3" type="ORF">NPRO_15390</name>
</gene>
<sequence length="249" mass="27478">MLRRLFVGRSGFLIACLMAVTAASWAQSFNVTKYFTRNPQGGVGIEAQYDLGPDWDCCPPEDIRWMQRIVLRDANGDVKNNVPGYPNGDFIDPRPDQAGGPWDTLPWYDVTYTDAAHTSGLQRGKGKYMEDYPSGWGPFGPMSFNAQTFLVCVDEDLEAFCFIAGFTWGFSVAADGTITRHGAALFGDSPEFGAGVNAGLDRIPDFEPWDYWGECADCPEFTLTVVPEPTTMTAMVLGVLALARRRKRA</sequence>
<feature type="domain" description="Ice-binding protein C-terminal" evidence="2">
    <location>
        <begin position="226"/>
        <end position="247"/>
    </location>
</feature>
<evidence type="ECO:0000313" key="3">
    <source>
        <dbReference type="EMBL" id="BBO23944.1"/>
    </source>
</evidence>
<name>A0A809SEI3_9BACT</name>
<evidence type="ECO:0000313" key="4">
    <source>
        <dbReference type="Proteomes" id="UP000662873"/>
    </source>
</evidence>
<dbReference type="AlphaFoldDB" id="A0A809SEI3"/>
<dbReference type="NCBIfam" id="TIGR02595">
    <property type="entry name" value="PEP_CTERM"/>
    <property type="match status" value="1"/>
</dbReference>
<accession>A0A809SEI3</accession>
<feature type="signal peptide" evidence="1">
    <location>
        <begin position="1"/>
        <end position="26"/>
    </location>
</feature>
<evidence type="ECO:0000259" key="2">
    <source>
        <dbReference type="Pfam" id="PF07589"/>
    </source>
</evidence>
<feature type="chain" id="PRO_5035155652" description="Ice-binding protein C-terminal domain-containing protein" evidence="1">
    <location>
        <begin position="27"/>
        <end position="249"/>
    </location>
</feature>
<dbReference type="Proteomes" id="UP000662873">
    <property type="component" value="Chromosome"/>
</dbReference>
<organism evidence="3 4">
    <name type="scientific">Candidatus Nitrosymbiomonas proteolyticus</name>
    <dbReference type="NCBI Taxonomy" id="2608984"/>
    <lineage>
        <taxon>Bacteria</taxon>
        <taxon>Bacillati</taxon>
        <taxon>Armatimonadota</taxon>
        <taxon>Armatimonadota incertae sedis</taxon>
        <taxon>Candidatus Nitrosymbiomonas</taxon>
    </lineage>
</organism>
<dbReference type="KEGG" id="npy:NPRO_15390"/>
<evidence type="ECO:0000256" key="1">
    <source>
        <dbReference type="SAM" id="SignalP"/>
    </source>
</evidence>
<proteinExistence type="predicted"/>
<reference evidence="3" key="1">
    <citation type="journal article" name="DNA Res.">
        <title>The physiological potential of anammox bacteria as revealed by their core genome structure.</title>
        <authorList>
            <person name="Okubo T."/>
            <person name="Toyoda A."/>
            <person name="Fukuhara K."/>
            <person name="Uchiyama I."/>
            <person name="Harigaya Y."/>
            <person name="Kuroiwa M."/>
            <person name="Suzuki T."/>
            <person name="Murakami Y."/>
            <person name="Suwa Y."/>
            <person name="Takami H."/>
        </authorList>
    </citation>
    <scope>NUCLEOTIDE SEQUENCE</scope>
    <source>
        <strain evidence="3">317325-2</strain>
    </source>
</reference>
<dbReference type="InterPro" id="IPR013424">
    <property type="entry name" value="Ice-binding_C"/>
</dbReference>
<keyword evidence="1" id="KW-0732">Signal</keyword>
<protein>
    <recommendedName>
        <fullName evidence="2">Ice-binding protein C-terminal domain-containing protein</fullName>
    </recommendedName>
</protein>
<dbReference type="Pfam" id="PF07589">
    <property type="entry name" value="PEP-CTERM"/>
    <property type="match status" value="1"/>
</dbReference>